<dbReference type="Pfam" id="PF13489">
    <property type="entry name" value="Methyltransf_23"/>
    <property type="match status" value="1"/>
</dbReference>
<dbReference type="EMBL" id="JAAAIL010000902">
    <property type="protein sequence ID" value="KAG0272563.1"/>
    <property type="molecule type" value="Genomic_DNA"/>
</dbReference>
<keyword evidence="3" id="KW-1185">Reference proteome</keyword>
<dbReference type="Proteomes" id="UP001194580">
    <property type="component" value="Unassembled WGS sequence"/>
</dbReference>
<reference evidence="2" key="1">
    <citation type="journal article" date="2020" name="Fungal Divers.">
        <title>Resolving the Mortierellaceae phylogeny through synthesis of multi-gene phylogenetics and phylogenomics.</title>
        <authorList>
            <person name="Vandepol N."/>
            <person name="Liber J."/>
            <person name="Desiro A."/>
            <person name="Na H."/>
            <person name="Kennedy M."/>
            <person name="Barry K."/>
            <person name="Grigoriev I.V."/>
            <person name="Miller A.N."/>
            <person name="O'Donnell K."/>
            <person name="Stajich J.E."/>
            <person name="Bonito G."/>
        </authorList>
    </citation>
    <scope>NUCLEOTIDE SEQUENCE</scope>
    <source>
        <strain evidence="2">NRRL 28262</strain>
    </source>
</reference>
<feature type="region of interest" description="Disordered" evidence="1">
    <location>
        <begin position="180"/>
        <end position="264"/>
    </location>
</feature>
<gene>
    <name evidence="2" type="ORF">BGZ95_011683</name>
</gene>
<dbReference type="InterPro" id="IPR029063">
    <property type="entry name" value="SAM-dependent_MTases_sf"/>
</dbReference>
<evidence type="ECO:0000313" key="2">
    <source>
        <dbReference type="EMBL" id="KAG0272563.1"/>
    </source>
</evidence>
<dbReference type="PANTHER" id="PTHR43591">
    <property type="entry name" value="METHYLTRANSFERASE"/>
    <property type="match status" value="1"/>
</dbReference>
<protein>
    <recommendedName>
        <fullName evidence="4">S-adenosyl-L-methionine-dependent methyltransferase</fullName>
    </recommendedName>
</protein>
<evidence type="ECO:0000256" key="1">
    <source>
        <dbReference type="SAM" id="MobiDB-lite"/>
    </source>
</evidence>
<dbReference type="Gene3D" id="3.40.50.150">
    <property type="entry name" value="Vaccinia Virus protein VP39"/>
    <property type="match status" value="1"/>
</dbReference>
<dbReference type="AlphaFoldDB" id="A0AAD4H513"/>
<dbReference type="SUPFAM" id="SSF53335">
    <property type="entry name" value="S-adenosyl-L-methionine-dependent methyltransferases"/>
    <property type="match status" value="1"/>
</dbReference>
<sequence length="328" mass="36106">MSIQDKNNEHFNNKAFEYDLIPQVKEMTAQASETILKEFAASTSEEHVKNSTVLDFGCGTGLASFLVAEKVGHLVGVDASEGMLTYFHKKLDTLPELAHLKASNKIHTVNHLITDASPLPEPEFSKYLAGDQGGFDMVYSNYVLHHIEDIQGIVDTMAKKLVKKGGWLIILDFEGHHVHGGVDHGAPHHGHGQHGHGHDHGHHDHAHGHGQGHAQHDHAHGHHDHSHGDDHAHGHHDHSHGHDHAHAHSHGHGHHDHGEKTLDVYTDEDGKPLEYVAHKGGFTPENVAQVFAKAGLVDVSSTRSFGMFRDFRGTQVWTDVLVAKGRRP</sequence>
<evidence type="ECO:0000313" key="3">
    <source>
        <dbReference type="Proteomes" id="UP001194580"/>
    </source>
</evidence>
<organism evidence="2 3">
    <name type="scientific">Linnemannia exigua</name>
    <dbReference type="NCBI Taxonomy" id="604196"/>
    <lineage>
        <taxon>Eukaryota</taxon>
        <taxon>Fungi</taxon>
        <taxon>Fungi incertae sedis</taxon>
        <taxon>Mucoromycota</taxon>
        <taxon>Mortierellomycotina</taxon>
        <taxon>Mortierellomycetes</taxon>
        <taxon>Mortierellales</taxon>
        <taxon>Mortierellaceae</taxon>
        <taxon>Linnemannia</taxon>
    </lineage>
</organism>
<proteinExistence type="predicted"/>
<dbReference type="CDD" id="cd02440">
    <property type="entry name" value="AdoMet_MTases"/>
    <property type="match status" value="1"/>
</dbReference>
<evidence type="ECO:0008006" key="4">
    <source>
        <dbReference type="Google" id="ProtNLM"/>
    </source>
</evidence>
<comment type="caution">
    <text evidence="2">The sequence shown here is derived from an EMBL/GenBank/DDBJ whole genome shotgun (WGS) entry which is preliminary data.</text>
</comment>
<accession>A0AAD4H513</accession>
<name>A0AAD4H513_9FUNG</name>